<proteinExistence type="predicted"/>
<dbReference type="PROSITE" id="PS51649">
    <property type="entry name" value="NPH3"/>
    <property type="match status" value="1"/>
</dbReference>
<name>A0A7I8W2R9_9ANNE</name>
<protein>
    <submittedName>
        <fullName evidence="3">DgyrCDS11254</fullName>
    </submittedName>
</protein>
<dbReference type="Pfam" id="PF03000">
    <property type="entry name" value="NPH3"/>
    <property type="match status" value="1"/>
</dbReference>
<feature type="domain" description="BTB" evidence="1">
    <location>
        <begin position="14"/>
        <end position="81"/>
    </location>
</feature>
<gene>
    <name evidence="3" type="ORF">DGYR_LOCUS10602</name>
</gene>
<dbReference type="Pfam" id="PF00651">
    <property type="entry name" value="BTB"/>
    <property type="match status" value="1"/>
</dbReference>
<dbReference type="Gene3D" id="3.30.710.10">
    <property type="entry name" value="Potassium Channel Kv1.1, Chain A"/>
    <property type="match status" value="1"/>
</dbReference>
<evidence type="ECO:0000259" key="2">
    <source>
        <dbReference type="PROSITE" id="PS51649"/>
    </source>
</evidence>
<keyword evidence="4" id="KW-1185">Reference proteome</keyword>
<dbReference type="InterPro" id="IPR027356">
    <property type="entry name" value="NPH3_dom"/>
</dbReference>
<dbReference type="AlphaFoldDB" id="A0A7I8W2R9"/>
<dbReference type="PROSITE" id="PS50097">
    <property type="entry name" value="BTB"/>
    <property type="match status" value="1"/>
</dbReference>
<reference evidence="3 4" key="1">
    <citation type="submission" date="2020-08" db="EMBL/GenBank/DDBJ databases">
        <authorList>
            <person name="Hejnol A."/>
        </authorList>
    </citation>
    <scope>NUCLEOTIDE SEQUENCE [LARGE SCALE GENOMIC DNA]</scope>
</reference>
<feature type="domain" description="NPH3" evidence="2">
    <location>
        <begin position="163"/>
        <end position="373"/>
    </location>
</feature>
<comment type="caution">
    <text evidence="3">The sequence shown here is derived from an EMBL/GenBank/DDBJ whole genome shotgun (WGS) entry which is preliminary data.</text>
</comment>
<sequence length="373" mass="42011">MDELNTWRRSGELSDLTIQIDDSEFNLHKFPMFIKSDYLKKKISECNDNKAVLKLSNFPGGKEIFEIVSEFCYGERSSLSQENVVQTRCAAHLLEMETTGNLASFCDRVIDDLLRNAKNSRSTSVSIEMLAVCEQLGDISDKAGIVDRCVSALIDVLSISGRQQVTETLTGLSSNWFEKLLGAARKKNMRPHIIGEMLISYLQISFIYEKDETEEETDKKKHVELADEERQHLLDDVLLKVFRDENKVGEKHALQERLNPELAVKLLSEAERLKCDVKDDLRRLCAKLVPRLKAPDLAQLPPEVVVEMVQVGETDSANKEAACKTADIYLKALADNKRLDAETFAAVLNAAPNDARTNHDNLFEVLHTLLQSG</sequence>
<accession>A0A7I8W2R9</accession>
<dbReference type="InterPro" id="IPR043454">
    <property type="entry name" value="NPH3/RPT2-like"/>
</dbReference>
<organism evidence="3 4">
    <name type="scientific">Dimorphilus gyrociliatus</name>
    <dbReference type="NCBI Taxonomy" id="2664684"/>
    <lineage>
        <taxon>Eukaryota</taxon>
        <taxon>Metazoa</taxon>
        <taxon>Spiralia</taxon>
        <taxon>Lophotrochozoa</taxon>
        <taxon>Annelida</taxon>
        <taxon>Polychaeta</taxon>
        <taxon>Polychaeta incertae sedis</taxon>
        <taxon>Dinophilidae</taxon>
        <taxon>Dimorphilus</taxon>
    </lineage>
</organism>
<evidence type="ECO:0000259" key="1">
    <source>
        <dbReference type="PROSITE" id="PS50097"/>
    </source>
</evidence>
<evidence type="ECO:0000313" key="4">
    <source>
        <dbReference type="Proteomes" id="UP000549394"/>
    </source>
</evidence>
<dbReference type="InterPro" id="IPR000210">
    <property type="entry name" value="BTB/POZ_dom"/>
</dbReference>
<dbReference type="EMBL" id="CAJFCJ010000018">
    <property type="protein sequence ID" value="CAD5122852.1"/>
    <property type="molecule type" value="Genomic_DNA"/>
</dbReference>
<dbReference type="SUPFAM" id="SSF54695">
    <property type="entry name" value="POZ domain"/>
    <property type="match status" value="1"/>
</dbReference>
<dbReference type="Proteomes" id="UP000549394">
    <property type="component" value="Unassembled WGS sequence"/>
</dbReference>
<dbReference type="OrthoDB" id="624345at2759"/>
<dbReference type="InterPro" id="IPR011333">
    <property type="entry name" value="SKP1/BTB/POZ_sf"/>
</dbReference>
<evidence type="ECO:0000313" key="3">
    <source>
        <dbReference type="EMBL" id="CAD5122852.1"/>
    </source>
</evidence>
<dbReference type="PANTHER" id="PTHR32370">
    <property type="entry name" value="OS12G0117600 PROTEIN"/>
    <property type="match status" value="1"/>
</dbReference>